<evidence type="ECO:0000313" key="1">
    <source>
        <dbReference type="EMBL" id="MDM7859633.1"/>
    </source>
</evidence>
<evidence type="ECO:0008006" key="3">
    <source>
        <dbReference type="Google" id="ProtNLM"/>
    </source>
</evidence>
<comment type="caution">
    <text evidence="1">The sequence shown here is derived from an EMBL/GenBank/DDBJ whole genome shotgun (WGS) entry which is preliminary data.</text>
</comment>
<accession>A0ABT7STV7</accession>
<sequence>MFVSKPLIYTELHKTAGSHIGKLLAKYVGGEQVGKHNRIPGELRDNFVLGSIRNPWDWYVSLWGYGCDNRGSVYLQSTRGTSWRYTLRQLPREMGLHRISLGRASRQLMHDFNKPVSEWQAVYQDVNDVSGFRKWVKLMFNPDRALDIGEGYGFSSFSQQAGLLSYRFFKLFTSLDQEIYKPTLQTDLSSLVKVWQERGFIDAFVRQENLEEDFLNALEQANIELSDAQKSEIRAARSNKTNTSSRKSANHYYDEETANIILEREKFIVQQFDYDINSILR</sequence>
<dbReference type="Proteomes" id="UP001234343">
    <property type="component" value="Unassembled WGS sequence"/>
</dbReference>
<dbReference type="EMBL" id="JAUCBP010000002">
    <property type="protein sequence ID" value="MDM7859633.1"/>
    <property type="molecule type" value="Genomic_DNA"/>
</dbReference>
<keyword evidence="2" id="KW-1185">Reference proteome</keyword>
<protein>
    <recommendedName>
        <fullName evidence="3">Sulfotransferase family protein</fullName>
    </recommendedName>
</protein>
<gene>
    <name evidence="1" type="ORF">QTP81_03300</name>
</gene>
<proteinExistence type="predicted"/>
<name>A0ABT7STV7_9ALTE</name>
<evidence type="ECO:0000313" key="2">
    <source>
        <dbReference type="Proteomes" id="UP001234343"/>
    </source>
</evidence>
<dbReference type="RefSeq" id="WP_289363707.1">
    <property type="nucleotide sequence ID" value="NZ_JAUCBP010000002.1"/>
</dbReference>
<organism evidence="1 2">
    <name type="scientific">Alteromonas arenosi</name>
    <dbReference type="NCBI Taxonomy" id="3055817"/>
    <lineage>
        <taxon>Bacteria</taxon>
        <taxon>Pseudomonadati</taxon>
        <taxon>Pseudomonadota</taxon>
        <taxon>Gammaproteobacteria</taxon>
        <taxon>Alteromonadales</taxon>
        <taxon>Alteromonadaceae</taxon>
        <taxon>Alteromonas/Salinimonas group</taxon>
        <taxon>Alteromonas</taxon>
    </lineage>
</organism>
<reference evidence="1 2" key="1">
    <citation type="submission" date="2023-06" db="EMBL/GenBank/DDBJ databases">
        <title>Alteromonas sp. ASW11-36 isolated from intertidal sand.</title>
        <authorList>
            <person name="Li Y."/>
        </authorList>
    </citation>
    <scope>NUCLEOTIDE SEQUENCE [LARGE SCALE GENOMIC DNA]</scope>
    <source>
        <strain evidence="1 2">ASW11-36</strain>
    </source>
</reference>